<comment type="similarity">
    <text evidence="1 6">Belongs to the polypeptide deformylase family.</text>
</comment>
<protein>
    <recommendedName>
        <fullName evidence="6">Peptide deformylase</fullName>
        <shortName evidence="6">PDF</shortName>
        <ecNumber evidence="6">3.5.1.88</ecNumber>
    </recommendedName>
    <alternativeName>
        <fullName evidence="6">Polypeptide deformylase</fullName>
    </alternativeName>
</protein>
<evidence type="ECO:0000313" key="9">
    <source>
        <dbReference type="Proteomes" id="UP000289411"/>
    </source>
</evidence>
<dbReference type="PANTHER" id="PTHR10458:SF22">
    <property type="entry name" value="PEPTIDE DEFORMYLASE"/>
    <property type="match status" value="1"/>
</dbReference>
<feature type="binding site" evidence="6">
    <location>
        <position position="136"/>
    </location>
    <ligand>
        <name>Fe cation</name>
        <dbReference type="ChEBI" id="CHEBI:24875"/>
    </ligand>
</feature>
<dbReference type="GO" id="GO:0006412">
    <property type="term" value="P:translation"/>
    <property type="evidence" value="ECO:0007669"/>
    <property type="project" value="UniProtKB-UniRule"/>
</dbReference>
<keyword evidence="5 6" id="KW-0408">Iron</keyword>
<feature type="compositionally biased region" description="Basic and acidic residues" evidence="7">
    <location>
        <begin position="169"/>
        <end position="187"/>
    </location>
</feature>
<dbReference type="PIRSF" id="PIRSF004749">
    <property type="entry name" value="Pep_def"/>
    <property type="match status" value="1"/>
</dbReference>
<feature type="binding site" evidence="6">
    <location>
        <position position="140"/>
    </location>
    <ligand>
        <name>Fe cation</name>
        <dbReference type="ChEBI" id="CHEBI:24875"/>
    </ligand>
</feature>
<accession>A0A4Q2R8M8</accession>
<dbReference type="NCBIfam" id="NF001159">
    <property type="entry name" value="PRK00150.1-3"/>
    <property type="match status" value="1"/>
</dbReference>
<feature type="active site" evidence="6">
    <location>
        <position position="137"/>
    </location>
</feature>
<dbReference type="RefSeq" id="WP_129220875.1">
    <property type="nucleotide sequence ID" value="NZ_QYBC01000017.1"/>
</dbReference>
<evidence type="ECO:0000256" key="5">
    <source>
        <dbReference type="ARBA" id="ARBA00023004"/>
    </source>
</evidence>
<comment type="catalytic activity">
    <reaction evidence="6">
        <text>N-terminal N-formyl-L-methionyl-[peptide] + H2O = N-terminal L-methionyl-[peptide] + formate</text>
        <dbReference type="Rhea" id="RHEA:24420"/>
        <dbReference type="Rhea" id="RHEA-COMP:10639"/>
        <dbReference type="Rhea" id="RHEA-COMP:10640"/>
        <dbReference type="ChEBI" id="CHEBI:15377"/>
        <dbReference type="ChEBI" id="CHEBI:15740"/>
        <dbReference type="ChEBI" id="CHEBI:49298"/>
        <dbReference type="ChEBI" id="CHEBI:64731"/>
        <dbReference type="EC" id="3.5.1.88"/>
    </reaction>
</comment>
<feature type="region of interest" description="Disordered" evidence="7">
    <location>
        <begin position="168"/>
        <end position="199"/>
    </location>
</feature>
<organism evidence="8 9">
    <name type="scientific">Lichenibacterium ramalinae</name>
    <dbReference type="NCBI Taxonomy" id="2316527"/>
    <lineage>
        <taxon>Bacteria</taxon>
        <taxon>Pseudomonadati</taxon>
        <taxon>Pseudomonadota</taxon>
        <taxon>Alphaproteobacteria</taxon>
        <taxon>Hyphomicrobiales</taxon>
        <taxon>Lichenihabitantaceae</taxon>
        <taxon>Lichenibacterium</taxon>
    </lineage>
</organism>
<dbReference type="PRINTS" id="PR01576">
    <property type="entry name" value="PDEFORMYLASE"/>
</dbReference>
<evidence type="ECO:0000256" key="2">
    <source>
        <dbReference type="ARBA" id="ARBA00022723"/>
    </source>
</evidence>
<keyword evidence="4 6" id="KW-0648">Protein biosynthesis</keyword>
<proteinExistence type="inferred from homology"/>
<dbReference type="Proteomes" id="UP000289411">
    <property type="component" value="Unassembled WGS sequence"/>
</dbReference>
<keyword evidence="2 6" id="KW-0479">Metal-binding</keyword>
<feature type="binding site" evidence="6">
    <location>
        <position position="94"/>
    </location>
    <ligand>
        <name>Fe cation</name>
        <dbReference type="ChEBI" id="CHEBI:24875"/>
    </ligand>
</feature>
<dbReference type="Pfam" id="PF01327">
    <property type="entry name" value="Pep_deformylase"/>
    <property type="match status" value="1"/>
</dbReference>
<evidence type="ECO:0000313" key="8">
    <source>
        <dbReference type="EMBL" id="RYB02878.1"/>
    </source>
</evidence>
<sequence length="199" mass="22275">MAVRPIITLPDTLLRQRSEPVGTVDASIRATLDDMIDTMYDAPGIGLAGVQVGVMKRLVVLDTARKDEAPQPLFLVDPEIVAVSQERMIYEEGCLSIPDYYEDVERPERVRVRFKDRDGAECEMEAEGLLAIAIQHEVDHLNGVLFIDHISRLKRERVVKKFAKAARLAQEEGRAYDARSEPREAMGARKPPRPAEPAA</sequence>
<dbReference type="EC" id="3.5.1.88" evidence="6"/>
<dbReference type="GO" id="GO:0046872">
    <property type="term" value="F:metal ion binding"/>
    <property type="evidence" value="ECO:0007669"/>
    <property type="project" value="UniProtKB-KW"/>
</dbReference>
<comment type="cofactor">
    <cofactor evidence="6">
        <name>Fe(2+)</name>
        <dbReference type="ChEBI" id="CHEBI:29033"/>
    </cofactor>
    <text evidence="6">Binds 1 Fe(2+) ion.</text>
</comment>
<evidence type="ECO:0000256" key="6">
    <source>
        <dbReference type="HAMAP-Rule" id="MF_00163"/>
    </source>
</evidence>
<reference evidence="8 9" key="2">
    <citation type="submission" date="2019-02" db="EMBL/GenBank/DDBJ databases">
        <title>'Lichenibacterium ramalinii' gen. nov. sp. nov., 'Lichenibacterium minor' gen. nov. sp. nov.</title>
        <authorList>
            <person name="Pankratov T."/>
        </authorList>
    </citation>
    <scope>NUCLEOTIDE SEQUENCE [LARGE SCALE GENOMIC DNA]</scope>
    <source>
        <strain evidence="8 9">RmlP001</strain>
    </source>
</reference>
<keyword evidence="9" id="KW-1185">Reference proteome</keyword>
<dbReference type="InterPro" id="IPR023635">
    <property type="entry name" value="Peptide_deformylase"/>
</dbReference>
<evidence type="ECO:0000256" key="7">
    <source>
        <dbReference type="SAM" id="MobiDB-lite"/>
    </source>
</evidence>
<dbReference type="Gene3D" id="3.90.45.10">
    <property type="entry name" value="Peptide deformylase"/>
    <property type="match status" value="1"/>
</dbReference>
<evidence type="ECO:0000256" key="3">
    <source>
        <dbReference type="ARBA" id="ARBA00022801"/>
    </source>
</evidence>
<reference evidence="8 9" key="1">
    <citation type="submission" date="2018-09" db="EMBL/GenBank/DDBJ databases">
        <authorList>
            <person name="Grouzdev D.S."/>
            <person name="Krutkina M.S."/>
        </authorList>
    </citation>
    <scope>NUCLEOTIDE SEQUENCE [LARGE SCALE GENOMIC DNA]</scope>
    <source>
        <strain evidence="8 9">RmlP001</strain>
    </source>
</reference>
<dbReference type="OrthoDB" id="9804313at2"/>
<evidence type="ECO:0000256" key="1">
    <source>
        <dbReference type="ARBA" id="ARBA00010759"/>
    </source>
</evidence>
<dbReference type="InterPro" id="IPR036821">
    <property type="entry name" value="Peptide_deformylase_sf"/>
</dbReference>
<dbReference type="PANTHER" id="PTHR10458">
    <property type="entry name" value="PEPTIDE DEFORMYLASE"/>
    <property type="match status" value="1"/>
</dbReference>
<dbReference type="NCBIfam" id="TIGR00079">
    <property type="entry name" value="pept_deformyl"/>
    <property type="match status" value="1"/>
</dbReference>
<dbReference type="HAMAP" id="MF_00163">
    <property type="entry name" value="Pep_deformylase"/>
    <property type="match status" value="1"/>
</dbReference>
<comment type="caution">
    <text evidence="8">The sequence shown here is derived from an EMBL/GenBank/DDBJ whole genome shotgun (WGS) entry which is preliminary data.</text>
</comment>
<evidence type="ECO:0000256" key="4">
    <source>
        <dbReference type="ARBA" id="ARBA00022917"/>
    </source>
</evidence>
<comment type="function">
    <text evidence="6">Removes the formyl group from the N-terminal Met of newly synthesized proteins. Requires at least a dipeptide for an efficient rate of reaction. N-terminal L-methionine is a prerequisite for activity but the enzyme has broad specificity at other positions.</text>
</comment>
<dbReference type="CDD" id="cd00487">
    <property type="entry name" value="Pep_deformylase"/>
    <property type="match status" value="1"/>
</dbReference>
<dbReference type="FunFam" id="3.90.45.10:FF:000005">
    <property type="entry name" value="Peptide deformylase"/>
    <property type="match status" value="1"/>
</dbReference>
<name>A0A4Q2R8M8_9HYPH</name>
<dbReference type="GO" id="GO:0042586">
    <property type="term" value="F:peptide deformylase activity"/>
    <property type="evidence" value="ECO:0007669"/>
    <property type="project" value="UniProtKB-UniRule"/>
</dbReference>
<keyword evidence="3 6" id="KW-0378">Hydrolase</keyword>
<gene>
    <name evidence="6" type="primary">def</name>
    <name evidence="8" type="ORF">D3272_19450</name>
</gene>
<dbReference type="EMBL" id="QYBC01000017">
    <property type="protein sequence ID" value="RYB02878.1"/>
    <property type="molecule type" value="Genomic_DNA"/>
</dbReference>
<dbReference type="SUPFAM" id="SSF56420">
    <property type="entry name" value="Peptide deformylase"/>
    <property type="match status" value="1"/>
</dbReference>
<dbReference type="AlphaFoldDB" id="A0A4Q2R8M8"/>